<sequence length="343" mass="37708">MTVTPLQLAAIVSAGVPGLYPVAALPSADDAADFDSAIIIDSADKRWRVRSPKHPEASVRLEAEHVILQSFSAGLRARLPFLVPTIVGSVPLNGMQTFIYTHIPGVHYEIDELAEISAHAPAESENLATSLGRMIATIHVMPETIIEDADLPVYTADQIRSRRRAELERAAETGKLPQGLLKRWRAQMDDDSLWNFRPRVIHGDLNEDNLVLDKKKITEITGWSEVCVGDPALDFSWLLACSDDAFRDEVIEVYTRQMPQLPDEALCDRANLYAEFALAQWLIRGIELEDSDMVAQAVELLEGLEEGMRGTGDIPSEQPSSPQRPASSGGSVAVRFSEPDESA</sequence>
<comment type="caution">
    <text evidence="3">The sequence shown here is derived from an EMBL/GenBank/DDBJ whole genome shotgun (WGS) entry which is preliminary data.</text>
</comment>
<proteinExistence type="predicted"/>
<dbReference type="AlphaFoldDB" id="A0A917MRD2"/>
<dbReference type="EMBL" id="BMDC01000001">
    <property type="protein sequence ID" value="GGH59731.1"/>
    <property type="molecule type" value="Genomic_DNA"/>
</dbReference>
<dbReference type="InterPro" id="IPR002575">
    <property type="entry name" value="Aminoglycoside_PTrfase"/>
</dbReference>
<feature type="domain" description="Aminoglycoside phosphotransferase" evidence="2">
    <location>
        <begin position="33"/>
        <end position="256"/>
    </location>
</feature>
<protein>
    <recommendedName>
        <fullName evidence="2">Aminoglycoside phosphotransferase domain-containing protein</fullName>
    </recommendedName>
</protein>
<evidence type="ECO:0000259" key="2">
    <source>
        <dbReference type="Pfam" id="PF01636"/>
    </source>
</evidence>
<feature type="region of interest" description="Disordered" evidence="1">
    <location>
        <begin position="306"/>
        <end position="343"/>
    </location>
</feature>
<dbReference type="RefSeq" id="WP_188358943.1">
    <property type="nucleotide sequence ID" value="NZ_BMDC01000001.1"/>
</dbReference>
<gene>
    <name evidence="3" type="ORF">GCM10007359_07210</name>
</gene>
<dbReference type="Proteomes" id="UP000600171">
    <property type="component" value="Unassembled WGS sequence"/>
</dbReference>
<dbReference type="SUPFAM" id="SSF56112">
    <property type="entry name" value="Protein kinase-like (PK-like)"/>
    <property type="match status" value="1"/>
</dbReference>
<name>A0A917MRD2_9MICC</name>
<reference evidence="3 4" key="1">
    <citation type="journal article" date="2014" name="Int. J. Syst. Evol. Microbiol.">
        <title>Complete genome sequence of Corynebacterium casei LMG S-19264T (=DSM 44701T), isolated from a smear-ripened cheese.</title>
        <authorList>
            <consortium name="US DOE Joint Genome Institute (JGI-PGF)"/>
            <person name="Walter F."/>
            <person name="Albersmeier A."/>
            <person name="Kalinowski J."/>
            <person name="Ruckert C."/>
        </authorList>
    </citation>
    <scope>NUCLEOTIDE SEQUENCE [LARGE SCALE GENOMIC DNA]</scope>
    <source>
        <strain evidence="3 4">CCM 8669</strain>
    </source>
</reference>
<evidence type="ECO:0000313" key="4">
    <source>
        <dbReference type="Proteomes" id="UP000600171"/>
    </source>
</evidence>
<organism evidence="3 4">
    <name type="scientific">Rothia aerolata</name>
    <dbReference type="NCBI Taxonomy" id="1812262"/>
    <lineage>
        <taxon>Bacteria</taxon>
        <taxon>Bacillati</taxon>
        <taxon>Actinomycetota</taxon>
        <taxon>Actinomycetes</taxon>
        <taxon>Micrococcales</taxon>
        <taxon>Micrococcaceae</taxon>
        <taxon>Rothia</taxon>
    </lineage>
</organism>
<evidence type="ECO:0000313" key="3">
    <source>
        <dbReference type="EMBL" id="GGH59731.1"/>
    </source>
</evidence>
<dbReference type="Gene3D" id="3.90.1200.10">
    <property type="match status" value="1"/>
</dbReference>
<evidence type="ECO:0000256" key="1">
    <source>
        <dbReference type="SAM" id="MobiDB-lite"/>
    </source>
</evidence>
<dbReference type="InterPro" id="IPR011009">
    <property type="entry name" value="Kinase-like_dom_sf"/>
</dbReference>
<feature type="compositionally biased region" description="Polar residues" evidence="1">
    <location>
        <begin position="317"/>
        <end position="330"/>
    </location>
</feature>
<accession>A0A917MRD2</accession>
<dbReference type="InterPro" id="IPR051678">
    <property type="entry name" value="AGP_Transferase"/>
</dbReference>
<dbReference type="Pfam" id="PF01636">
    <property type="entry name" value="APH"/>
    <property type="match status" value="1"/>
</dbReference>
<keyword evidence="4" id="KW-1185">Reference proteome</keyword>
<dbReference type="PANTHER" id="PTHR21310">
    <property type="entry name" value="AMINOGLYCOSIDE PHOSPHOTRANSFERASE-RELATED-RELATED"/>
    <property type="match status" value="1"/>
</dbReference>